<evidence type="ECO:0000256" key="4">
    <source>
        <dbReference type="ARBA" id="ARBA00022989"/>
    </source>
</evidence>
<keyword evidence="4 10" id="KW-1133">Transmembrane helix</keyword>
<protein>
    <submittedName>
        <fullName evidence="12">Gonadotropin-releasing hormone II receptor</fullName>
    </submittedName>
</protein>
<keyword evidence="5 10" id="KW-0297">G-protein coupled receptor</keyword>
<comment type="subcellular location">
    <subcellularLocation>
        <location evidence="1 10">Cell membrane</location>
        <topology evidence="1 10">Multi-pass membrane protein</topology>
    </subcellularLocation>
</comment>
<keyword evidence="2" id="KW-1003">Cell membrane</keyword>
<dbReference type="InParanoid" id="A0A0N1IG83"/>
<dbReference type="GO" id="GO:0032870">
    <property type="term" value="P:cellular response to hormone stimulus"/>
    <property type="evidence" value="ECO:0007669"/>
    <property type="project" value="TreeGrafter"/>
</dbReference>
<feature type="domain" description="G-protein coupled receptors family 1 profile" evidence="11">
    <location>
        <begin position="48"/>
        <end position="350"/>
    </location>
</feature>
<dbReference type="InterPro" id="IPR000276">
    <property type="entry name" value="GPCR_Rhodpsn"/>
</dbReference>
<evidence type="ECO:0000256" key="6">
    <source>
        <dbReference type="ARBA" id="ARBA00023136"/>
    </source>
</evidence>
<comment type="caution">
    <text evidence="10">Lacks conserved residue(s) required for the propagation of feature annotation.</text>
</comment>
<dbReference type="Gene3D" id="1.20.1070.10">
    <property type="entry name" value="Rhodopsin 7-helix transmembrane proteins"/>
    <property type="match status" value="1"/>
</dbReference>
<dbReference type="PRINTS" id="PR00237">
    <property type="entry name" value="GPCRRHODOPSN"/>
</dbReference>
<dbReference type="GO" id="GO:0005000">
    <property type="term" value="F:vasopressin receptor activity"/>
    <property type="evidence" value="ECO:0007669"/>
    <property type="project" value="InterPro"/>
</dbReference>
<organism evidence="12 13">
    <name type="scientific">Papilio machaon</name>
    <name type="common">Old World swallowtail butterfly</name>
    <dbReference type="NCBI Taxonomy" id="76193"/>
    <lineage>
        <taxon>Eukaryota</taxon>
        <taxon>Metazoa</taxon>
        <taxon>Ecdysozoa</taxon>
        <taxon>Arthropoda</taxon>
        <taxon>Hexapoda</taxon>
        <taxon>Insecta</taxon>
        <taxon>Pterygota</taxon>
        <taxon>Neoptera</taxon>
        <taxon>Endopterygota</taxon>
        <taxon>Lepidoptera</taxon>
        <taxon>Glossata</taxon>
        <taxon>Ditrysia</taxon>
        <taxon>Papilionoidea</taxon>
        <taxon>Papilionidae</taxon>
        <taxon>Papilioninae</taxon>
        <taxon>Papilio</taxon>
    </lineage>
</organism>
<keyword evidence="3 10" id="KW-0812">Transmembrane</keyword>
<evidence type="ECO:0000313" key="12">
    <source>
        <dbReference type="EMBL" id="KPJ11477.1"/>
    </source>
</evidence>
<dbReference type="Proteomes" id="UP000053240">
    <property type="component" value="Unassembled WGS sequence"/>
</dbReference>
<evidence type="ECO:0000313" key="13">
    <source>
        <dbReference type="Proteomes" id="UP000053240"/>
    </source>
</evidence>
<keyword evidence="13" id="KW-1185">Reference proteome</keyword>
<evidence type="ECO:0000256" key="3">
    <source>
        <dbReference type="ARBA" id="ARBA00022692"/>
    </source>
</evidence>
<keyword evidence="6 10" id="KW-0472">Membrane</keyword>
<dbReference type="PROSITE" id="PS50262">
    <property type="entry name" value="G_PROTEIN_RECEP_F1_2"/>
    <property type="match status" value="1"/>
</dbReference>
<evidence type="ECO:0000256" key="7">
    <source>
        <dbReference type="ARBA" id="ARBA00023170"/>
    </source>
</evidence>
<feature type="transmembrane region" description="Helical" evidence="10">
    <location>
        <begin position="149"/>
        <end position="167"/>
    </location>
</feature>
<keyword evidence="9 10" id="KW-0807">Transducer</keyword>
<reference evidence="12 13" key="1">
    <citation type="journal article" date="2015" name="Nat. Commun.">
        <title>Outbred genome sequencing and CRISPR/Cas9 gene editing in butterflies.</title>
        <authorList>
            <person name="Li X."/>
            <person name="Fan D."/>
            <person name="Zhang W."/>
            <person name="Liu G."/>
            <person name="Zhang L."/>
            <person name="Zhao L."/>
            <person name="Fang X."/>
            <person name="Chen L."/>
            <person name="Dong Y."/>
            <person name="Chen Y."/>
            <person name="Ding Y."/>
            <person name="Zhao R."/>
            <person name="Feng M."/>
            <person name="Zhu Y."/>
            <person name="Feng Y."/>
            <person name="Jiang X."/>
            <person name="Zhu D."/>
            <person name="Xiang H."/>
            <person name="Feng X."/>
            <person name="Li S."/>
            <person name="Wang J."/>
            <person name="Zhang G."/>
            <person name="Kronforst M.R."/>
            <person name="Wang W."/>
        </authorList>
    </citation>
    <scope>NUCLEOTIDE SEQUENCE [LARGE SCALE GENOMIC DNA]</scope>
    <source>
        <strain evidence="12">Ya'a_city_454_Pm</strain>
        <tissue evidence="12">Whole body</tissue>
    </source>
</reference>
<feature type="transmembrane region" description="Helical" evidence="10">
    <location>
        <begin position="36"/>
        <end position="56"/>
    </location>
</feature>
<dbReference type="Pfam" id="PF00001">
    <property type="entry name" value="7tm_1"/>
    <property type="match status" value="2"/>
</dbReference>
<dbReference type="SUPFAM" id="SSF81321">
    <property type="entry name" value="Family A G protein-coupled receptor-like"/>
    <property type="match status" value="2"/>
</dbReference>
<keyword evidence="8 10" id="KW-0325">Glycoprotein</keyword>
<proteinExistence type="inferred from homology"/>
<dbReference type="PANTHER" id="PTHR24241:SF190">
    <property type="entry name" value="CARDIOACCELERATORY PEPTIDE RECEPTOR-LIKE PROTEIN"/>
    <property type="match status" value="1"/>
</dbReference>
<evidence type="ECO:0000256" key="1">
    <source>
        <dbReference type="ARBA" id="ARBA00004651"/>
    </source>
</evidence>
<comment type="similarity">
    <text evidence="10">Belongs to the G-protein coupled receptor 1 family. Vasopressin/oxytocin receptor subfamily.</text>
</comment>
<dbReference type="GO" id="GO:0005886">
    <property type="term" value="C:plasma membrane"/>
    <property type="evidence" value="ECO:0007669"/>
    <property type="project" value="UniProtKB-SubCell"/>
</dbReference>
<dbReference type="InterPro" id="IPR017452">
    <property type="entry name" value="GPCR_Rhodpsn_7TM"/>
</dbReference>
<accession>A0A0N1IG83</accession>
<dbReference type="AlphaFoldDB" id="A0A0N1IG83"/>
<dbReference type="InterPro" id="IPR001817">
    <property type="entry name" value="Vasoprsn_rcpt"/>
</dbReference>
<evidence type="ECO:0000256" key="9">
    <source>
        <dbReference type="ARBA" id="ARBA00023224"/>
    </source>
</evidence>
<dbReference type="EMBL" id="KQ460882">
    <property type="protein sequence ID" value="KPJ11477.1"/>
    <property type="molecule type" value="Genomic_DNA"/>
</dbReference>
<evidence type="ECO:0000256" key="5">
    <source>
        <dbReference type="ARBA" id="ARBA00023040"/>
    </source>
</evidence>
<gene>
    <name evidence="12" type="ORF">RR48_04246</name>
</gene>
<keyword evidence="7 10" id="KW-0675">Receptor</keyword>
<dbReference type="GO" id="GO:0042277">
    <property type="term" value="F:peptide binding"/>
    <property type="evidence" value="ECO:0007669"/>
    <property type="project" value="TreeGrafter"/>
</dbReference>
<sequence>MSTNTSNNILYTETSPVSVNKSIEESLARDQHAVIVTYWILMTLGAVGNLAVLVSLAKTRRRKSRVDLLMTHLAIADVSVTCGVIPLEIGWKYTNEWLAGNVLCKVLLVMRAFGLYLSSNVLVCISLDSKTDADADHWHEQRHQKNKQTPIHTFMFVVWFFAVLYPLKLRMARKRSQHMLYWAWAMALACSLPQSVVFRVLQHPQVPGFEQCVSFDAFESVGQEIAYNVSCLCAMYFVPLLVISVCYICIFCKIRRCSNELNENCAHKSEGAPGMRLRRSDHRLLERARRRTLRMTVIIVTVFALCWLPYAVMAMWYMIDRQSASRVSPQLQDLLFAMAVSNSCMNPLVYGSYALRSNDTFQHLVRKSCCWSSGSNNTGNTGVTSHRNKIRNFEDSADKLNKNGNPRVKLGVRFMETSLIEPQQTGEARVRRGPA</sequence>
<evidence type="ECO:0000256" key="10">
    <source>
        <dbReference type="RuleBase" id="RU046427"/>
    </source>
</evidence>
<feature type="transmembrane region" description="Helical" evidence="10">
    <location>
        <begin position="179"/>
        <end position="201"/>
    </location>
</feature>
<dbReference type="PANTHER" id="PTHR24241">
    <property type="entry name" value="NEUROPEPTIDE RECEPTOR-RELATED G-PROTEIN COUPLED RECEPTOR"/>
    <property type="match status" value="1"/>
</dbReference>
<evidence type="ECO:0000256" key="2">
    <source>
        <dbReference type="ARBA" id="ARBA00022475"/>
    </source>
</evidence>
<name>A0A0N1IG83_PAPMA</name>
<dbReference type="PRINTS" id="PR00896">
    <property type="entry name" value="VASOPRESSINR"/>
</dbReference>
<feature type="transmembrane region" description="Helical" evidence="10">
    <location>
        <begin position="297"/>
        <end position="319"/>
    </location>
</feature>
<feature type="transmembrane region" description="Helical" evidence="10">
    <location>
        <begin position="225"/>
        <end position="250"/>
    </location>
</feature>
<evidence type="ECO:0000256" key="8">
    <source>
        <dbReference type="ARBA" id="ARBA00023180"/>
    </source>
</evidence>
<evidence type="ECO:0000259" key="11">
    <source>
        <dbReference type="PROSITE" id="PS50262"/>
    </source>
</evidence>